<accession>A0A179DF24</accession>
<evidence type="ECO:0000259" key="1">
    <source>
        <dbReference type="Pfam" id="PF18962"/>
    </source>
</evidence>
<feature type="domain" description="Secretion system C-terminal sorting" evidence="1">
    <location>
        <begin position="99"/>
        <end position="171"/>
    </location>
</feature>
<keyword evidence="3" id="KW-1185">Reference proteome</keyword>
<comment type="caution">
    <text evidence="2">The sequence shown here is derived from an EMBL/GenBank/DDBJ whole genome shotgun (WGS) entry which is preliminary data.</text>
</comment>
<dbReference type="InterPro" id="IPR026444">
    <property type="entry name" value="Secre_tail"/>
</dbReference>
<dbReference type="AlphaFoldDB" id="A0A179DF24"/>
<reference evidence="2 3" key="1">
    <citation type="submission" date="2016-04" db="EMBL/GenBank/DDBJ databases">
        <authorList>
            <person name="Evans L.H."/>
            <person name="Alamgir A."/>
            <person name="Owens N."/>
            <person name="Weber N.D."/>
            <person name="Virtaneva K."/>
            <person name="Barbian K."/>
            <person name="Babar A."/>
            <person name="Rosenke K."/>
        </authorList>
    </citation>
    <scope>NUCLEOTIDE SEQUENCE [LARGE SCALE GENOMIC DNA]</scope>
    <source>
        <strain evidence="2 3">CCM 8644</strain>
    </source>
</reference>
<evidence type="ECO:0000313" key="3">
    <source>
        <dbReference type="Proteomes" id="UP000078459"/>
    </source>
</evidence>
<dbReference type="Proteomes" id="UP000078459">
    <property type="component" value="Unassembled WGS sequence"/>
</dbReference>
<organism evidence="2 3">
    <name type="scientific">Pedobacter psychrophilus</name>
    <dbReference type="NCBI Taxonomy" id="1826909"/>
    <lineage>
        <taxon>Bacteria</taxon>
        <taxon>Pseudomonadati</taxon>
        <taxon>Bacteroidota</taxon>
        <taxon>Sphingobacteriia</taxon>
        <taxon>Sphingobacteriales</taxon>
        <taxon>Sphingobacteriaceae</taxon>
        <taxon>Pedobacter</taxon>
    </lineage>
</organism>
<dbReference type="STRING" id="1826909.A5893_11595"/>
<dbReference type="EMBL" id="LWHJ01000028">
    <property type="protein sequence ID" value="OAQ39300.1"/>
    <property type="molecule type" value="Genomic_DNA"/>
</dbReference>
<dbReference type="Pfam" id="PF18962">
    <property type="entry name" value="Por_Secre_tail"/>
    <property type="match status" value="1"/>
</dbReference>
<dbReference type="NCBIfam" id="TIGR04183">
    <property type="entry name" value="Por_Secre_tail"/>
    <property type="match status" value="1"/>
</dbReference>
<evidence type="ECO:0000313" key="2">
    <source>
        <dbReference type="EMBL" id="OAQ39300.1"/>
    </source>
</evidence>
<gene>
    <name evidence="2" type="ORF">A5893_11595</name>
</gene>
<name>A0A179DF24_9SPHI</name>
<protein>
    <recommendedName>
        <fullName evidence="1">Secretion system C-terminal sorting domain-containing protein</fullName>
    </recommendedName>
</protein>
<reference evidence="2 3" key="2">
    <citation type="submission" date="2016-06" db="EMBL/GenBank/DDBJ databases">
        <title>Pedobacter psychrophilus sp. nov., isolated from Antarctic fragmentary rock.</title>
        <authorList>
            <person name="Svec P."/>
        </authorList>
    </citation>
    <scope>NUCLEOTIDE SEQUENCE [LARGE SCALE GENOMIC DNA]</scope>
    <source>
        <strain evidence="2 3">CCM 8644</strain>
    </source>
</reference>
<proteinExistence type="predicted"/>
<sequence>MIFRSVEPPKKAFNMRIFILVIFLSTQVCAQTVKRQTFASQGISKTLNSGVFVSQSVGQSSIIGLMLKPNITVQQGYQQSRFSIPTNVITYHAVQVTTFPNPFINVINLKFSKAVTESVTIMVADLYGKLLFQKTFLNPELGLNFQLDNLAPQSYILSLNGATFNYSTKIVKAY</sequence>